<sequence>MIFLHHPFFLYIVDLIGSSNFIYMNYLNGKACLHLEGVKCSNQLSVLLPNCSTFCLHYFRSLSGLNAEGFEILDANMSAKGMRISVSTEEELGSSMERKDAADDFGEPGNSLMAVWLLYLLVLSQRLHN</sequence>
<organism evidence="1 2">
    <name type="scientific">Coffea canephora</name>
    <name type="common">Robusta coffee</name>
    <dbReference type="NCBI Taxonomy" id="49390"/>
    <lineage>
        <taxon>Eukaryota</taxon>
        <taxon>Viridiplantae</taxon>
        <taxon>Streptophyta</taxon>
        <taxon>Embryophyta</taxon>
        <taxon>Tracheophyta</taxon>
        <taxon>Spermatophyta</taxon>
        <taxon>Magnoliopsida</taxon>
        <taxon>eudicotyledons</taxon>
        <taxon>Gunneridae</taxon>
        <taxon>Pentapetalae</taxon>
        <taxon>asterids</taxon>
        <taxon>lamiids</taxon>
        <taxon>Gentianales</taxon>
        <taxon>Rubiaceae</taxon>
        <taxon>Ixoroideae</taxon>
        <taxon>Gardenieae complex</taxon>
        <taxon>Bertiereae - Coffeeae clade</taxon>
        <taxon>Coffeeae</taxon>
        <taxon>Coffea</taxon>
    </lineage>
</organism>
<keyword evidence="2" id="KW-1185">Reference proteome</keyword>
<dbReference type="Proteomes" id="UP000295252">
    <property type="component" value="Unassembled WGS sequence"/>
</dbReference>
<dbReference type="InParanoid" id="A0A068VJU7"/>
<name>A0A068VJU7_COFCA</name>
<dbReference type="AlphaFoldDB" id="A0A068VJU7"/>
<dbReference type="EMBL" id="HG739885">
    <property type="protein sequence ID" value="CDP19948.1"/>
    <property type="molecule type" value="Genomic_DNA"/>
</dbReference>
<protein>
    <submittedName>
        <fullName evidence="1">DH200=94 genomic scaffold, scaffold_801</fullName>
    </submittedName>
</protein>
<reference evidence="2" key="1">
    <citation type="journal article" date="2014" name="Science">
        <title>The coffee genome provides insight into the convergent evolution of caffeine biosynthesis.</title>
        <authorList>
            <person name="Denoeud F."/>
            <person name="Carretero-Paulet L."/>
            <person name="Dereeper A."/>
            <person name="Droc G."/>
            <person name="Guyot R."/>
            <person name="Pietrella M."/>
            <person name="Zheng C."/>
            <person name="Alberti A."/>
            <person name="Anthony F."/>
            <person name="Aprea G."/>
            <person name="Aury J.M."/>
            <person name="Bento P."/>
            <person name="Bernard M."/>
            <person name="Bocs S."/>
            <person name="Campa C."/>
            <person name="Cenci A."/>
            <person name="Combes M.C."/>
            <person name="Crouzillat D."/>
            <person name="Da Silva C."/>
            <person name="Daddiego L."/>
            <person name="De Bellis F."/>
            <person name="Dussert S."/>
            <person name="Garsmeur O."/>
            <person name="Gayraud T."/>
            <person name="Guignon V."/>
            <person name="Jahn K."/>
            <person name="Jamilloux V."/>
            <person name="Joet T."/>
            <person name="Labadie K."/>
            <person name="Lan T."/>
            <person name="Leclercq J."/>
            <person name="Lepelley M."/>
            <person name="Leroy T."/>
            <person name="Li L.T."/>
            <person name="Librado P."/>
            <person name="Lopez L."/>
            <person name="Munoz A."/>
            <person name="Noel B."/>
            <person name="Pallavicini A."/>
            <person name="Perrotta G."/>
            <person name="Poncet V."/>
            <person name="Pot D."/>
            <person name="Priyono X."/>
            <person name="Rigoreau M."/>
            <person name="Rouard M."/>
            <person name="Rozas J."/>
            <person name="Tranchant-Dubreuil C."/>
            <person name="VanBuren R."/>
            <person name="Zhang Q."/>
            <person name="Andrade A.C."/>
            <person name="Argout X."/>
            <person name="Bertrand B."/>
            <person name="de Kochko A."/>
            <person name="Graziosi G."/>
            <person name="Henry R.J."/>
            <person name="Jayarama X."/>
            <person name="Ming R."/>
            <person name="Nagai C."/>
            <person name="Rounsley S."/>
            <person name="Sankoff D."/>
            <person name="Giuliano G."/>
            <person name="Albert V.A."/>
            <person name="Wincker P."/>
            <person name="Lashermes P."/>
        </authorList>
    </citation>
    <scope>NUCLEOTIDE SEQUENCE [LARGE SCALE GENOMIC DNA]</scope>
    <source>
        <strain evidence="2">cv. DH200-94</strain>
    </source>
</reference>
<gene>
    <name evidence="1" type="ORF">GSCOC_T00006563001</name>
</gene>
<dbReference type="Gramene" id="CDP19948">
    <property type="protein sequence ID" value="CDP19948"/>
    <property type="gene ID" value="GSCOC_T00006563001"/>
</dbReference>
<proteinExistence type="predicted"/>
<evidence type="ECO:0000313" key="2">
    <source>
        <dbReference type="Proteomes" id="UP000295252"/>
    </source>
</evidence>
<accession>A0A068VJU7</accession>
<evidence type="ECO:0000313" key="1">
    <source>
        <dbReference type="EMBL" id="CDP19948.1"/>
    </source>
</evidence>